<dbReference type="OrthoDB" id="159847at2157"/>
<reference evidence="2 4" key="2">
    <citation type="submission" date="2020-05" db="EMBL/GenBank/DDBJ databases">
        <authorList>
            <person name="Zhang R."/>
        </authorList>
    </citation>
    <scope>NUCLEOTIDE SEQUENCE [LARGE SCALE GENOMIC DNA]</scope>
    <source>
        <strain evidence="2 4">DSM 28986</strain>
    </source>
</reference>
<dbReference type="KEGG" id="fai:FAD_0504"/>
<evidence type="ECO:0000313" key="3">
    <source>
        <dbReference type="Proteomes" id="UP000192050"/>
    </source>
</evidence>
<dbReference type="InterPro" id="IPR005906">
    <property type="entry name" value="LysW"/>
</dbReference>
<dbReference type="Gene3D" id="2.20.28.160">
    <property type="match status" value="1"/>
</dbReference>
<dbReference type="RefSeq" id="WP_009887562.1">
    <property type="nucleotide sequence ID" value="NZ_CP015363.1"/>
</dbReference>
<accession>A0A1V0N2Q4</accession>
<keyword evidence="3" id="KW-1185">Reference proteome</keyword>
<reference evidence="1 3" key="1">
    <citation type="submission" date="2011-10" db="EMBL/GenBank/DDBJ databases">
        <title>Metabolic and evolutionary patterns in the extreme acidophile Ferroplasma acidiphilum.</title>
        <authorList>
            <person name="Golyshina O.V."/>
            <person name="Kozyavkin S.A."/>
            <person name="Tatusov R.L."/>
            <person name="Slesarev A.I."/>
            <person name="Golyshin P.N."/>
        </authorList>
    </citation>
    <scope>NUCLEOTIDE SEQUENCE [LARGE SCALE GENOMIC DNA]</scope>
    <source>
        <strain evidence="1">Berkeley</strain>
        <strain evidence="3">Y</strain>
    </source>
</reference>
<proteinExistence type="predicted"/>
<dbReference type="GeneID" id="58788985"/>
<dbReference type="STRING" id="74969.FAD_0504"/>
<sequence length="57" mass="6082">METKCKICGEKINVPDDSMAGELIECGSCGMSYEIASIKADGVEIKPAENVGEDWGE</sequence>
<dbReference type="AlphaFoldDB" id="A0A1V0N2Q4"/>
<dbReference type="PANTHER" id="PTHR40393">
    <property type="entry name" value="LYSINE BIOSYNTHESIS PROTEIN-RELATED-RELATED"/>
    <property type="match status" value="1"/>
</dbReference>
<name>A0A1V0N2Q4_9ARCH</name>
<evidence type="ECO:0000313" key="4">
    <source>
        <dbReference type="Proteomes" id="UP000546917"/>
    </source>
</evidence>
<dbReference type="EMBL" id="CP015363">
    <property type="protein sequence ID" value="ARD84418.1"/>
    <property type="molecule type" value="Genomic_DNA"/>
</dbReference>
<evidence type="ECO:0000313" key="2">
    <source>
        <dbReference type="EMBL" id="NOL59313.1"/>
    </source>
</evidence>
<protein>
    <submittedName>
        <fullName evidence="1">Alpha-aminoadipate carrier protein</fullName>
    </submittedName>
</protein>
<dbReference type="PANTHER" id="PTHR40393:SF2">
    <property type="entry name" value="ALPHA-AMINOADIPATE_GLUTAMATE CARRIER PROTEIN LYSW"/>
    <property type="match status" value="1"/>
</dbReference>
<gene>
    <name evidence="1" type="primary">lysW</name>
    <name evidence="1" type="ORF">FAD_0504</name>
    <name evidence="2" type="ORF">HLB00_00470</name>
</gene>
<evidence type="ECO:0000313" key="1">
    <source>
        <dbReference type="EMBL" id="ARD84418.1"/>
    </source>
</evidence>
<organism evidence="1 3">
    <name type="scientific">Ferroplasma acidiphilum</name>
    <dbReference type="NCBI Taxonomy" id="74969"/>
    <lineage>
        <taxon>Archaea</taxon>
        <taxon>Methanobacteriati</taxon>
        <taxon>Thermoplasmatota</taxon>
        <taxon>Thermoplasmata</taxon>
        <taxon>Thermoplasmatales</taxon>
        <taxon>Ferroplasmaceae</taxon>
        <taxon>Ferroplasma</taxon>
    </lineage>
</organism>
<dbReference type="Proteomes" id="UP000546917">
    <property type="component" value="Unassembled WGS sequence"/>
</dbReference>
<dbReference type="CDD" id="cd13946">
    <property type="entry name" value="LysW"/>
    <property type="match status" value="1"/>
</dbReference>
<dbReference type="Pfam" id="PF21344">
    <property type="entry name" value="Zn_ribbon_LysW"/>
    <property type="match status" value="1"/>
</dbReference>
<dbReference type="NCBIfam" id="NF041070">
    <property type="entry name" value="carrier_LysW_Arch"/>
    <property type="match status" value="1"/>
</dbReference>
<dbReference type="Proteomes" id="UP000192050">
    <property type="component" value="Chromosome"/>
</dbReference>
<dbReference type="EMBL" id="JABGBP010000013">
    <property type="protein sequence ID" value="NOL59313.1"/>
    <property type="molecule type" value="Genomic_DNA"/>
</dbReference>